<sequence>MTHMPRPGAIAAAPDHSPDAAPDRHAGIYRYDDLDREFVFQRVAQFREQVRRRLSGALTEDEFKPLRLMNGVYLQLHAYMLRVAIPYGMLGTTQLRRLAEIGRRWDRGYGHFTTRQNIQFNWPALVDVPDMLHALAEVDMHAIQTSGNCIRNVTTDHFCGAAADEIVDPRVHAEILRQWSTLHPEFSFLPRKFKIAISGTPQDRAAVRTHDIGLIATRDAAGAVGFTVYVGGGQGRSPFLAVKAREFVPEADLLAYLEAVLRVYNQYGRRDNIYKARIKILVHELGAEAFLRRVEEEFARLPRGAHALDPALVEAIRAHFAPPPLERLPERSPAFDLARARNAAFARWTRSNLHPHRQPGHAIATVSLKPVGGIPGDITSDQMEALADLADRFSFGEVRVSHEQNLVLAHVRKDELYALWQGLEAIGLGTANAGLVSDIIACPGLDYCALANTRSIPIAQAIATRFADLDRQHAIGELRIKISGCINACGHHHVGHIGILGVDKKGEEFYQLLLGGDPGPQAELAEITGPGFDAAGIVDAVETVVRTYLDLRGEGERFIDTLRRLGHAPFKEALHGAA</sequence>
<dbReference type="SUPFAM" id="SSF56014">
    <property type="entry name" value="Nitrite and sulphite reductase 4Fe-4S domain-like"/>
    <property type="match status" value="2"/>
</dbReference>
<dbReference type="Gene3D" id="3.90.480.10">
    <property type="entry name" value="Sulfite Reductase Hemoprotein,Domain 2"/>
    <property type="match status" value="1"/>
</dbReference>
<feature type="domain" description="Nitrite/sulphite reductase 4Fe-4S" evidence="8">
    <location>
        <begin position="437"/>
        <end position="574"/>
    </location>
</feature>
<dbReference type="GO" id="GO:0051539">
    <property type="term" value="F:4 iron, 4 sulfur cluster binding"/>
    <property type="evidence" value="ECO:0007669"/>
    <property type="project" value="UniProtKB-KW"/>
</dbReference>
<accession>B6IP64</accession>
<dbReference type="Pfam" id="PF03460">
    <property type="entry name" value="NIR_SIR_ferr"/>
    <property type="match status" value="2"/>
</dbReference>
<dbReference type="EMBL" id="CP000613">
    <property type="protein sequence ID" value="ACI99566.1"/>
    <property type="molecule type" value="Genomic_DNA"/>
</dbReference>
<dbReference type="GO" id="GO:0046872">
    <property type="term" value="F:metal ion binding"/>
    <property type="evidence" value="ECO:0007669"/>
    <property type="project" value="UniProtKB-KW"/>
</dbReference>
<feature type="region of interest" description="Disordered" evidence="7">
    <location>
        <begin position="1"/>
        <end position="22"/>
    </location>
</feature>
<dbReference type="InterPro" id="IPR036136">
    <property type="entry name" value="Nit/Sulf_reduc_fer-like_dom_sf"/>
</dbReference>
<gene>
    <name evidence="10" type="primary">cysI</name>
    <name evidence="10" type="ordered locus">RC1_2179</name>
</gene>
<dbReference type="PANTHER" id="PTHR32439:SF9">
    <property type="entry name" value="BLR3264 PROTEIN"/>
    <property type="match status" value="1"/>
</dbReference>
<keyword evidence="2" id="KW-0349">Heme</keyword>
<dbReference type="STRING" id="414684.RC1_2179"/>
<evidence type="ECO:0000256" key="6">
    <source>
        <dbReference type="ARBA" id="ARBA00023014"/>
    </source>
</evidence>
<dbReference type="Gene3D" id="3.30.413.10">
    <property type="entry name" value="Sulfite Reductase Hemoprotein, domain 1"/>
    <property type="match status" value="2"/>
</dbReference>
<evidence type="ECO:0000256" key="4">
    <source>
        <dbReference type="ARBA" id="ARBA00023002"/>
    </source>
</evidence>
<dbReference type="GO" id="GO:0020037">
    <property type="term" value="F:heme binding"/>
    <property type="evidence" value="ECO:0007669"/>
    <property type="project" value="InterPro"/>
</dbReference>
<dbReference type="Gene3D" id="3.90.480.20">
    <property type="match status" value="1"/>
</dbReference>
<evidence type="ECO:0000256" key="7">
    <source>
        <dbReference type="SAM" id="MobiDB-lite"/>
    </source>
</evidence>
<dbReference type="Proteomes" id="UP000001591">
    <property type="component" value="Chromosome"/>
</dbReference>
<proteinExistence type="predicted"/>
<keyword evidence="1" id="KW-0004">4Fe-4S</keyword>
<evidence type="ECO:0000256" key="3">
    <source>
        <dbReference type="ARBA" id="ARBA00022723"/>
    </source>
</evidence>
<dbReference type="GO" id="GO:0016491">
    <property type="term" value="F:oxidoreductase activity"/>
    <property type="evidence" value="ECO:0007669"/>
    <property type="project" value="UniProtKB-KW"/>
</dbReference>
<dbReference type="InterPro" id="IPR051329">
    <property type="entry name" value="NIR_SIR_4Fe-4S"/>
</dbReference>
<dbReference type="RefSeq" id="WP_012567351.1">
    <property type="nucleotide sequence ID" value="NC_011420.2"/>
</dbReference>
<evidence type="ECO:0000256" key="5">
    <source>
        <dbReference type="ARBA" id="ARBA00023004"/>
    </source>
</evidence>
<dbReference type="InterPro" id="IPR045854">
    <property type="entry name" value="NO2/SO3_Rdtase_4Fe4S_sf"/>
</dbReference>
<dbReference type="AlphaFoldDB" id="B6IP64"/>
<dbReference type="PANTHER" id="PTHR32439">
    <property type="entry name" value="FERREDOXIN--NITRITE REDUCTASE, CHLOROPLASTIC"/>
    <property type="match status" value="1"/>
</dbReference>
<feature type="domain" description="Nitrite/sulphite reductase 4Fe-4S" evidence="8">
    <location>
        <begin position="146"/>
        <end position="299"/>
    </location>
</feature>
<reference evidence="10 11" key="1">
    <citation type="journal article" date="2010" name="BMC Genomics">
        <title>Metabolic flexibility revealed in the genome of the cyst-forming alpha-1 proteobacterium Rhodospirillum centenum.</title>
        <authorList>
            <person name="Lu Y.K."/>
            <person name="Marden J."/>
            <person name="Han M."/>
            <person name="Swingley W.D."/>
            <person name="Mastrian S.D."/>
            <person name="Chowdhury S.R."/>
            <person name="Hao J."/>
            <person name="Helmy T."/>
            <person name="Kim S."/>
            <person name="Kurdoglu A.A."/>
            <person name="Matthies H.J."/>
            <person name="Rollo D."/>
            <person name="Stothard P."/>
            <person name="Blankenship R.E."/>
            <person name="Bauer C.E."/>
            <person name="Touchman J.W."/>
        </authorList>
    </citation>
    <scope>NUCLEOTIDE SEQUENCE [LARGE SCALE GENOMIC DNA]</scope>
    <source>
        <strain evidence="11">ATCC 51521 / SW</strain>
    </source>
</reference>
<evidence type="ECO:0000256" key="2">
    <source>
        <dbReference type="ARBA" id="ARBA00022617"/>
    </source>
</evidence>
<keyword evidence="6" id="KW-0411">Iron-sulfur</keyword>
<keyword evidence="11" id="KW-1185">Reference proteome</keyword>
<protein>
    <submittedName>
        <fullName evidence="10">Sulfite reductase</fullName>
    </submittedName>
</protein>
<keyword evidence="5" id="KW-0408">Iron</keyword>
<feature type="domain" description="Nitrite/Sulfite reductase ferredoxin-like" evidence="9">
    <location>
        <begin position="372"/>
        <end position="425"/>
    </location>
</feature>
<dbReference type="KEGG" id="rce:RC1_2179"/>
<evidence type="ECO:0000256" key="1">
    <source>
        <dbReference type="ARBA" id="ARBA00022485"/>
    </source>
</evidence>
<evidence type="ECO:0000313" key="10">
    <source>
        <dbReference type="EMBL" id="ACI99566.1"/>
    </source>
</evidence>
<evidence type="ECO:0000259" key="8">
    <source>
        <dbReference type="Pfam" id="PF01077"/>
    </source>
</evidence>
<evidence type="ECO:0000313" key="11">
    <source>
        <dbReference type="Proteomes" id="UP000001591"/>
    </source>
</evidence>
<keyword evidence="4" id="KW-0560">Oxidoreductase</keyword>
<keyword evidence="3" id="KW-0479">Metal-binding</keyword>
<dbReference type="Pfam" id="PF01077">
    <property type="entry name" value="NIR_SIR"/>
    <property type="match status" value="2"/>
</dbReference>
<dbReference type="InterPro" id="IPR005117">
    <property type="entry name" value="NiRdtase/SiRdtase_haem-b_fer"/>
</dbReference>
<feature type="domain" description="Nitrite/Sulfite reductase ferredoxin-like" evidence="9">
    <location>
        <begin position="79"/>
        <end position="138"/>
    </location>
</feature>
<dbReference type="InterPro" id="IPR006067">
    <property type="entry name" value="NO2/SO3_Rdtase_4Fe4S_dom"/>
</dbReference>
<evidence type="ECO:0000259" key="9">
    <source>
        <dbReference type="Pfam" id="PF03460"/>
    </source>
</evidence>
<organism evidence="10 11">
    <name type="scientific">Rhodospirillum centenum (strain ATCC 51521 / SW)</name>
    <dbReference type="NCBI Taxonomy" id="414684"/>
    <lineage>
        <taxon>Bacteria</taxon>
        <taxon>Pseudomonadati</taxon>
        <taxon>Pseudomonadota</taxon>
        <taxon>Alphaproteobacteria</taxon>
        <taxon>Rhodospirillales</taxon>
        <taxon>Rhodospirillaceae</taxon>
        <taxon>Rhodospirillum</taxon>
    </lineage>
</organism>
<dbReference type="SUPFAM" id="SSF55124">
    <property type="entry name" value="Nitrite/Sulfite reductase N-terminal domain-like"/>
    <property type="match status" value="2"/>
</dbReference>
<dbReference type="eggNOG" id="COG0155">
    <property type="taxonomic scope" value="Bacteria"/>
</dbReference>
<name>B6IP64_RHOCS</name>
<dbReference type="HOGENOM" id="CLU_015667_1_0_5"/>